<feature type="compositionally biased region" description="Basic and acidic residues" evidence="1">
    <location>
        <begin position="164"/>
        <end position="178"/>
    </location>
</feature>
<accession>A0A3Q4N936</accession>
<name>A0A3Q4N936_NEOBR</name>
<dbReference type="SUPFAM" id="SSF52374">
    <property type="entry name" value="Nucleotidylyl transferase"/>
    <property type="match status" value="1"/>
</dbReference>
<keyword evidence="4" id="KW-1185">Reference proteome</keyword>
<dbReference type="PANTHER" id="PTHR12039:SF7">
    <property type="entry name" value="NICOTINAMIDE_NICOTINIC ACID MONONUCLEOTIDE ADENYLYLTRANSFERASE 3"/>
    <property type="match status" value="1"/>
</dbReference>
<dbReference type="Pfam" id="PF01467">
    <property type="entry name" value="CTP_transf_like"/>
    <property type="match status" value="1"/>
</dbReference>
<dbReference type="InterPro" id="IPR051182">
    <property type="entry name" value="Euk_NMN_adenylyltrnsfrase"/>
</dbReference>
<dbReference type="GeneTree" id="ENSGT00950000183179"/>
<dbReference type="Ensembl" id="ENSNBRT00000030808.1">
    <property type="protein sequence ID" value="ENSNBRP00000030044.1"/>
    <property type="gene ID" value="ENSNBRG00000022863.1"/>
</dbReference>
<evidence type="ECO:0000259" key="2">
    <source>
        <dbReference type="Pfam" id="PF01467"/>
    </source>
</evidence>
<dbReference type="PANTHER" id="PTHR12039">
    <property type="entry name" value="NICOTINAMIDE MONONUCLEOTIDE ADENYLYLTRANSFERASE"/>
    <property type="match status" value="1"/>
</dbReference>
<feature type="domain" description="Cytidyltransferase-like" evidence="2">
    <location>
        <begin position="11"/>
        <end position="90"/>
    </location>
</feature>
<reference evidence="3" key="2">
    <citation type="submission" date="2025-09" db="UniProtKB">
        <authorList>
            <consortium name="Ensembl"/>
        </authorList>
    </citation>
    <scope>IDENTIFICATION</scope>
</reference>
<feature type="compositionally biased region" description="Low complexity" evidence="1">
    <location>
        <begin position="145"/>
        <end position="155"/>
    </location>
</feature>
<organism evidence="3 4">
    <name type="scientific">Neolamprologus brichardi</name>
    <name type="common">Fairy cichlid</name>
    <name type="synonym">Lamprologus brichardi</name>
    <dbReference type="NCBI Taxonomy" id="32507"/>
    <lineage>
        <taxon>Eukaryota</taxon>
        <taxon>Metazoa</taxon>
        <taxon>Chordata</taxon>
        <taxon>Craniata</taxon>
        <taxon>Vertebrata</taxon>
        <taxon>Euteleostomi</taxon>
        <taxon>Actinopterygii</taxon>
        <taxon>Neopterygii</taxon>
        <taxon>Teleostei</taxon>
        <taxon>Neoteleostei</taxon>
        <taxon>Acanthomorphata</taxon>
        <taxon>Ovalentaria</taxon>
        <taxon>Cichlomorphae</taxon>
        <taxon>Cichliformes</taxon>
        <taxon>Cichlidae</taxon>
        <taxon>African cichlids</taxon>
        <taxon>Pseudocrenilabrinae</taxon>
        <taxon>Lamprologini</taxon>
        <taxon>Neolamprologus</taxon>
    </lineage>
</organism>
<reference evidence="3" key="1">
    <citation type="submission" date="2025-08" db="UniProtKB">
        <authorList>
            <consortium name="Ensembl"/>
        </authorList>
    </citation>
    <scope>IDENTIFICATION</scope>
</reference>
<dbReference type="Proteomes" id="UP000261580">
    <property type="component" value="Unassembled WGS sequence"/>
</dbReference>
<dbReference type="InterPro" id="IPR014729">
    <property type="entry name" value="Rossmann-like_a/b/a_fold"/>
</dbReference>
<dbReference type="GO" id="GO:0004515">
    <property type="term" value="F:nicotinate-nucleotide adenylyltransferase activity"/>
    <property type="evidence" value="ECO:0007669"/>
    <property type="project" value="TreeGrafter"/>
</dbReference>
<dbReference type="GO" id="GO:0005739">
    <property type="term" value="C:mitochondrion"/>
    <property type="evidence" value="ECO:0007669"/>
    <property type="project" value="TreeGrafter"/>
</dbReference>
<proteinExistence type="predicted"/>
<evidence type="ECO:0000313" key="4">
    <source>
        <dbReference type="Proteomes" id="UP000261580"/>
    </source>
</evidence>
<dbReference type="Gene3D" id="3.40.50.620">
    <property type="entry name" value="HUPs"/>
    <property type="match status" value="1"/>
</dbReference>
<sequence>MAARRVPLVLLACGSFNPITNQHMRLFELARDHMHSTGQYQVVGGIVSPVSDSYGKQGLVLAKHRVAMAELALQSSNWVTVDEWESQQPDWMETVVTMRSVSPAEASVWGRFPRHLQDPRLVAGRPRRGAGRAFWPRLRQSRGAAARAGRARVGPAVPPQAQHFPREGVGEERDERHGGPPGTETGSECEVLASRLCDRIYSPTQPLHRRQRDEK</sequence>
<dbReference type="InterPro" id="IPR004821">
    <property type="entry name" value="Cyt_trans-like"/>
</dbReference>
<protein>
    <submittedName>
        <fullName evidence="3">Nicotinamide nucleotide adenylyltransferase 3</fullName>
    </submittedName>
</protein>
<dbReference type="AlphaFoldDB" id="A0A3Q4N936"/>
<dbReference type="GO" id="GO:0000309">
    <property type="term" value="F:nicotinamide-nucleotide adenylyltransferase activity"/>
    <property type="evidence" value="ECO:0007669"/>
    <property type="project" value="TreeGrafter"/>
</dbReference>
<dbReference type="Bgee" id="ENSNBRG00000022863">
    <property type="expression patterns" value="Expressed in skeletal muscle tissue and 6 other cell types or tissues"/>
</dbReference>
<evidence type="ECO:0000256" key="1">
    <source>
        <dbReference type="SAM" id="MobiDB-lite"/>
    </source>
</evidence>
<evidence type="ECO:0000313" key="3">
    <source>
        <dbReference type="Ensembl" id="ENSNBRP00000030044.1"/>
    </source>
</evidence>
<dbReference type="GO" id="GO:0009435">
    <property type="term" value="P:NAD+ biosynthetic process"/>
    <property type="evidence" value="ECO:0007669"/>
    <property type="project" value="TreeGrafter"/>
</dbReference>
<feature type="region of interest" description="Disordered" evidence="1">
    <location>
        <begin position="145"/>
        <end position="188"/>
    </location>
</feature>